<dbReference type="Gene3D" id="3.10.490.10">
    <property type="entry name" value="Gamma-glutamyl cyclotransferase-like"/>
    <property type="match status" value="1"/>
</dbReference>
<evidence type="ECO:0000256" key="1">
    <source>
        <dbReference type="ARBA" id="ARBA00008861"/>
    </source>
</evidence>
<dbReference type="Proteomes" id="UP001596364">
    <property type="component" value="Unassembled WGS sequence"/>
</dbReference>
<dbReference type="InterPro" id="IPR013024">
    <property type="entry name" value="GGCT-like"/>
</dbReference>
<name>A0ABW1XGW9_9ALTE</name>
<dbReference type="SUPFAM" id="SSF110857">
    <property type="entry name" value="Gamma-glutamyl cyclotransferase-like"/>
    <property type="match status" value="1"/>
</dbReference>
<dbReference type="InterPro" id="IPR009288">
    <property type="entry name" value="AIG2-like_dom"/>
</dbReference>
<protein>
    <recommendedName>
        <fullName evidence="2">Gamma-glutamylcyclotransferase family protein</fullName>
    </recommendedName>
</protein>
<reference evidence="6" key="2">
    <citation type="journal article" date="2019" name="Int. J. Syst. Evol. Microbiol.">
        <title>The Global Catalogue of Microorganisms (GCM) 10K type strain sequencing project: providing services to taxonomists for standard genome sequencing and annotation.</title>
        <authorList>
            <consortium name="The Broad Institute Genomics Platform"/>
            <consortium name="The Broad Institute Genome Sequencing Center for Infectious Disease"/>
            <person name="Wu L."/>
            <person name="Ma J."/>
        </authorList>
    </citation>
    <scope>NUCLEOTIDE SEQUENCE [LARGE SCALE GENOMIC DNA]</scope>
    <source>
        <strain evidence="6">CGMCC 1.16031</strain>
    </source>
</reference>
<dbReference type="CDD" id="cd06661">
    <property type="entry name" value="GGCT_like"/>
    <property type="match status" value="1"/>
</dbReference>
<dbReference type="PANTHER" id="PTHR12510">
    <property type="entry name" value="TROPONIN C-AKIN-1 PROTEIN"/>
    <property type="match status" value="1"/>
</dbReference>
<sequence length="116" mass="13070">MKAQLVAVYGTLKHGCCNHSVLQDATFVGGFVTPPSYSMLNIGEYPALITGGSTAIRCEVYRVKKQHMVNLDALEDYPHLYTRRHIETPFGQAWLYLWNQSPQGYPLINHGNWSEG</sequence>
<gene>
    <name evidence="4" type="ORF">ACFP85_00155</name>
    <name evidence="5" type="ORF">ACFP85_16455</name>
</gene>
<organism evidence="4 6">
    <name type="scientific">Pseudobowmanella zhangzhouensis</name>
    <dbReference type="NCBI Taxonomy" id="1537679"/>
    <lineage>
        <taxon>Bacteria</taxon>
        <taxon>Pseudomonadati</taxon>
        <taxon>Pseudomonadota</taxon>
        <taxon>Gammaproteobacteria</taxon>
        <taxon>Alteromonadales</taxon>
        <taxon>Alteromonadaceae</taxon>
    </lineage>
</organism>
<reference evidence="4" key="3">
    <citation type="submission" date="2024-09" db="EMBL/GenBank/DDBJ databases">
        <authorList>
            <person name="Sun Q."/>
            <person name="Mori K."/>
        </authorList>
    </citation>
    <scope>NUCLEOTIDE SEQUENCE</scope>
    <source>
        <strain evidence="4">KCTC 42143</strain>
    </source>
</reference>
<comment type="similarity">
    <text evidence="1 2">Belongs to the gamma-glutamylcyclotransferase family.</text>
</comment>
<dbReference type="EMBL" id="JBHSUS010000001">
    <property type="protein sequence ID" value="MFC6438573.1"/>
    <property type="molecule type" value="Genomic_DNA"/>
</dbReference>
<evidence type="ECO:0000256" key="2">
    <source>
        <dbReference type="RuleBase" id="RU367036"/>
    </source>
</evidence>
<dbReference type="RefSeq" id="WP_131259544.1">
    <property type="nucleotide sequence ID" value="NZ_JBHSUS010000001.1"/>
</dbReference>
<keyword evidence="6" id="KW-1185">Reference proteome</keyword>
<proteinExistence type="inferred from homology"/>
<reference evidence="4" key="1">
    <citation type="journal article" date="2014" name="Int. J. Syst. Evol. Microbiol.">
        <title>Complete genome of a new Firmicutes species belonging to the dominant human colonic microbiota ('Ruminococcus bicirculans') reveals two chromosomes and a selective capacity to utilize plant glucans.</title>
        <authorList>
            <consortium name="NISC Comparative Sequencing Program"/>
            <person name="Wegmann U."/>
            <person name="Louis P."/>
            <person name="Goesmann A."/>
            <person name="Henrissat B."/>
            <person name="Duncan S.H."/>
            <person name="Flint H.J."/>
        </authorList>
    </citation>
    <scope>NUCLEOTIDE SEQUENCE</scope>
    <source>
        <strain evidence="4">KCTC 42143</strain>
    </source>
</reference>
<evidence type="ECO:0000313" key="5">
    <source>
        <dbReference type="EMBL" id="MFC6441740.1"/>
    </source>
</evidence>
<dbReference type="InterPro" id="IPR039126">
    <property type="entry name" value="GGACT"/>
</dbReference>
<evidence type="ECO:0000313" key="4">
    <source>
        <dbReference type="EMBL" id="MFC6438573.1"/>
    </source>
</evidence>
<dbReference type="EMBL" id="JBHSUS010000001">
    <property type="protein sequence ID" value="MFC6441740.1"/>
    <property type="molecule type" value="Genomic_DNA"/>
</dbReference>
<evidence type="ECO:0000259" key="3">
    <source>
        <dbReference type="Pfam" id="PF06094"/>
    </source>
</evidence>
<dbReference type="Pfam" id="PF06094">
    <property type="entry name" value="GGACT"/>
    <property type="match status" value="1"/>
</dbReference>
<evidence type="ECO:0000313" key="6">
    <source>
        <dbReference type="Proteomes" id="UP001596364"/>
    </source>
</evidence>
<feature type="domain" description="Gamma-glutamylcyclotransferase AIG2-like" evidence="3">
    <location>
        <begin position="6"/>
        <end position="114"/>
    </location>
</feature>
<accession>A0ABW1XGW9</accession>
<dbReference type="PANTHER" id="PTHR12510:SF4">
    <property type="entry name" value="GAMMA-GLUTAMYLAMINECYCLOTRANSFERASE"/>
    <property type="match status" value="1"/>
</dbReference>
<dbReference type="InterPro" id="IPR036568">
    <property type="entry name" value="GGCT-like_sf"/>
</dbReference>
<comment type="caution">
    <text evidence="4">The sequence shown here is derived from an EMBL/GenBank/DDBJ whole genome shotgun (WGS) entry which is preliminary data.</text>
</comment>